<gene>
    <name evidence="1" type="ORF">BWK72_04730</name>
</gene>
<dbReference type="Pfam" id="PF04074">
    <property type="entry name" value="DUF386"/>
    <property type="match status" value="1"/>
</dbReference>
<dbReference type="InterPro" id="IPR037012">
    <property type="entry name" value="NanQ/TabA/YiaL_sf"/>
</dbReference>
<dbReference type="NCBIfam" id="TIGR00022">
    <property type="entry name" value="YhcH/YjgK/YiaL family protein"/>
    <property type="match status" value="1"/>
</dbReference>
<evidence type="ECO:0000313" key="2">
    <source>
        <dbReference type="Proteomes" id="UP000192505"/>
    </source>
</evidence>
<accession>A0A1W9KX70</accession>
<dbReference type="AlphaFoldDB" id="A0A1W9KX70"/>
<comment type="caution">
    <text evidence="1">The sequence shown here is derived from an EMBL/GenBank/DDBJ whole genome shotgun (WGS) entry which is preliminary data.</text>
</comment>
<protein>
    <recommendedName>
        <fullName evidence="3">YhcH/YjgK/YiaL family protein</fullName>
    </recommendedName>
</protein>
<dbReference type="Proteomes" id="UP000192505">
    <property type="component" value="Unassembled WGS sequence"/>
</dbReference>
<dbReference type="Gene3D" id="2.60.120.370">
    <property type="entry name" value="YhcH/YjgK/YiaL"/>
    <property type="match status" value="1"/>
</dbReference>
<dbReference type="EMBL" id="MTEI01000002">
    <property type="protein sequence ID" value="OQW89252.1"/>
    <property type="molecule type" value="Genomic_DNA"/>
</dbReference>
<reference evidence="1 2" key="1">
    <citation type="submission" date="2017-01" db="EMBL/GenBank/DDBJ databases">
        <title>Novel large sulfur bacteria in the metagenomes of groundwater-fed chemosynthetic microbial mats in the Lake Huron basin.</title>
        <authorList>
            <person name="Sharrar A.M."/>
            <person name="Flood B.E."/>
            <person name="Bailey J.V."/>
            <person name="Jones D.S."/>
            <person name="Biddanda B."/>
            <person name="Ruberg S.A."/>
            <person name="Marcus D.N."/>
            <person name="Dick G.J."/>
        </authorList>
    </citation>
    <scope>NUCLEOTIDE SEQUENCE [LARGE SCALE GENOMIC DNA]</scope>
    <source>
        <strain evidence="1">A7</strain>
    </source>
</reference>
<dbReference type="PANTHER" id="PTHR34986:SF1">
    <property type="entry name" value="PROTEIN YIAL"/>
    <property type="match status" value="1"/>
</dbReference>
<dbReference type="SUPFAM" id="SSF51197">
    <property type="entry name" value="Clavaminate synthase-like"/>
    <property type="match status" value="1"/>
</dbReference>
<dbReference type="PANTHER" id="PTHR34986">
    <property type="entry name" value="EVOLVED BETA-GALACTOSIDASE SUBUNIT BETA"/>
    <property type="match status" value="1"/>
</dbReference>
<proteinExistence type="predicted"/>
<sequence>MIFGNIKDLETSFAWLPTPLKTAVEHLKTTNFASLPAGNYELQGKDMVVQVIDMMTRPFAETHPEVHREHIDVQFLVHGHEKIGVATDTGHNLVGKDMLAERDLLLYTGMQDESTLTMTPGTFAVFLPTDVHRPGCAVDAPEVIRKVVVKVRVALLA</sequence>
<evidence type="ECO:0000313" key="1">
    <source>
        <dbReference type="EMBL" id="OQW89252.1"/>
    </source>
</evidence>
<name>A0A1W9KX70_9BURK</name>
<dbReference type="GO" id="GO:0005829">
    <property type="term" value="C:cytosol"/>
    <property type="evidence" value="ECO:0007669"/>
    <property type="project" value="TreeGrafter"/>
</dbReference>
<dbReference type="InterPro" id="IPR004375">
    <property type="entry name" value="NanQ/TabA/YiaL"/>
</dbReference>
<evidence type="ECO:0008006" key="3">
    <source>
        <dbReference type="Google" id="ProtNLM"/>
    </source>
</evidence>
<organism evidence="1 2">
    <name type="scientific">Rhodoferax ferrireducens</name>
    <dbReference type="NCBI Taxonomy" id="192843"/>
    <lineage>
        <taxon>Bacteria</taxon>
        <taxon>Pseudomonadati</taxon>
        <taxon>Pseudomonadota</taxon>
        <taxon>Betaproteobacteria</taxon>
        <taxon>Burkholderiales</taxon>
        <taxon>Comamonadaceae</taxon>
        <taxon>Rhodoferax</taxon>
    </lineage>
</organism>